<feature type="compositionally biased region" description="Polar residues" evidence="1">
    <location>
        <begin position="97"/>
        <end position="125"/>
    </location>
</feature>
<protein>
    <submittedName>
        <fullName evidence="3">Heterogeneous nuclear ribonucleoprotein u-like protein 1 protein</fullName>
    </submittedName>
</protein>
<dbReference type="SUPFAM" id="SSF68906">
    <property type="entry name" value="SAP domain"/>
    <property type="match status" value="1"/>
</dbReference>
<feature type="compositionally biased region" description="Basic and acidic residues" evidence="1">
    <location>
        <begin position="144"/>
        <end position="164"/>
    </location>
</feature>
<dbReference type="OrthoDB" id="445357at2759"/>
<dbReference type="GO" id="GO:1990904">
    <property type="term" value="C:ribonucleoprotein complex"/>
    <property type="evidence" value="ECO:0007669"/>
    <property type="project" value="UniProtKB-KW"/>
</dbReference>
<dbReference type="Proteomes" id="UP000036403">
    <property type="component" value="Unassembled WGS sequence"/>
</dbReference>
<sequence>MDPSKLKVIELRAALSERGLDTKGNKPVLVERLRKALEEEEEEQEETTTTQGYDQESALYTENTGDTAFKETQESIAEATRSQPPRTPSRASRSSSMVTPTKVSTRNASRTATTPNSSKQSTPSKLQYIEKSYETLTTISESTSEEHVVQQEEISKWSPEKPEEKQEDNESNIIQNKIYSPLSVKSQEEEAKHVNILEDNKYEANVLQVPVTEPSEKASTIACVDRFSIPREEHETKESSIDEVYKVQQLSAGTESLEEKTEIKEDIDVDKVQNTFEKDIENKISIEKEDAKCIVDTYNVKNTVNIPEVELCK</sequence>
<feature type="non-terminal residue" evidence="3">
    <location>
        <position position="313"/>
    </location>
</feature>
<accession>A0A0J7KBR2</accession>
<reference evidence="3 4" key="1">
    <citation type="submission" date="2015-04" db="EMBL/GenBank/DDBJ databases">
        <title>Lasius niger genome sequencing.</title>
        <authorList>
            <person name="Konorov E.A."/>
            <person name="Nikitin M.A."/>
            <person name="Kirill M.V."/>
            <person name="Chang P."/>
        </authorList>
    </citation>
    <scope>NUCLEOTIDE SEQUENCE [LARGE SCALE GENOMIC DNA]</scope>
    <source>
        <tissue evidence="3">Whole</tissue>
    </source>
</reference>
<dbReference type="Pfam" id="PF02037">
    <property type="entry name" value="SAP"/>
    <property type="match status" value="1"/>
</dbReference>
<feature type="compositionally biased region" description="Low complexity" evidence="1">
    <location>
        <begin position="79"/>
        <end position="96"/>
    </location>
</feature>
<evidence type="ECO:0000313" key="3">
    <source>
        <dbReference type="EMBL" id="KMQ87694.1"/>
    </source>
</evidence>
<dbReference type="EMBL" id="LBMM01010062">
    <property type="protein sequence ID" value="KMQ87694.1"/>
    <property type="molecule type" value="Genomic_DNA"/>
</dbReference>
<evidence type="ECO:0000313" key="4">
    <source>
        <dbReference type="Proteomes" id="UP000036403"/>
    </source>
</evidence>
<dbReference type="InterPro" id="IPR003034">
    <property type="entry name" value="SAP_dom"/>
</dbReference>
<keyword evidence="4" id="KW-1185">Reference proteome</keyword>
<dbReference type="STRING" id="67767.A0A0J7KBR2"/>
<feature type="compositionally biased region" description="Polar residues" evidence="1">
    <location>
        <begin position="52"/>
        <end position="66"/>
    </location>
</feature>
<evidence type="ECO:0000256" key="1">
    <source>
        <dbReference type="SAM" id="MobiDB-lite"/>
    </source>
</evidence>
<dbReference type="PROSITE" id="PS50800">
    <property type="entry name" value="SAP"/>
    <property type="match status" value="1"/>
</dbReference>
<dbReference type="PANTHER" id="PTHR47031">
    <property type="entry name" value="SAP DNA-BINDING DOMAIN-CONTAINING PROTEIN"/>
    <property type="match status" value="1"/>
</dbReference>
<comment type="caution">
    <text evidence="3">The sequence shown here is derived from an EMBL/GenBank/DDBJ whole genome shotgun (WGS) entry which is preliminary data.</text>
</comment>
<dbReference type="Gene3D" id="1.10.720.30">
    <property type="entry name" value="SAP domain"/>
    <property type="match status" value="1"/>
</dbReference>
<dbReference type="InterPro" id="IPR036361">
    <property type="entry name" value="SAP_dom_sf"/>
</dbReference>
<dbReference type="AlphaFoldDB" id="A0A0J7KBR2"/>
<keyword evidence="3" id="KW-0687">Ribonucleoprotein</keyword>
<feature type="region of interest" description="Disordered" evidence="1">
    <location>
        <begin position="34"/>
        <end position="180"/>
    </location>
</feature>
<name>A0A0J7KBR2_LASNI</name>
<gene>
    <name evidence="3" type="ORF">RF55_12948</name>
</gene>
<organism evidence="3 4">
    <name type="scientific">Lasius niger</name>
    <name type="common">Black garden ant</name>
    <dbReference type="NCBI Taxonomy" id="67767"/>
    <lineage>
        <taxon>Eukaryota</taxon>
        <taxon>Metazoa</taxon>
        <taxon>Ecdysozoa</taxon>
        <taxon>Arthropoda</taxon>
        <taxon>Hexapoda</taxon>
        <taxon>Insecta</taxon>
        <taxon>Pterygota</taxon>
        <taxon>Neoptera</taxon>
        <taxon>Endopterygota</taxon>
        <taxon>Hymenoptera</taxon>
        <taxon>Apocrita</taxon>
        <taxon>Aculeata</taxon>
        <taxon>Formicoidea</taxon>
        <taxon>Formicidae</taxon>
        <taxon>Formicinae</taxon>
        <taxon>Lasius</taxon>
        <taxon>Lasius</taxon>
    </lineage>
</organism>
<proteinExistence type="predicted"/>
<dbReference type="PaxDb" id="67767-A0A0J7KBR2"/>
<dbReference type="SMART" id="SM00513">
    <property type="entry name" value="SAP"/>
    <property type="match status" value="1"/>
</dbReference>
<evidence type="ECO:0000259" key="2">
    <source>
        <dbReference type="PROSITE" id="PS50800"/>
    </source>
</evidence>
<feature type="domain" description="SAP" evidence="2">
    <location>
        <begin position="3"/>
        <end position="37"/>
    </location>
</feature>
<dbReference type="PANTHER" id="PTHR47031:SF3">
    <property type="entry name" value="SAP DOMAIN-CONTAINING PROTEIN"/>
    <property type="match status" value="1"/>
</dbReference>